<reference evidence="1 2" key="1">
    <citation type="submission" date="2024-04" db="EMBL/GenBank/DDBJ databases">
        <title>Tritrichomonas musculus Genome.</title>
        <authorList>
            <person name="Alves-Ferreira E."/>
            <person name="Grigg M."/>
            <person name="Lorenzi H."/>
            <person name="Galac M."/>
        </authorList>
    </citation>
    <scope>NUCLEOTIDE SEQUENCE [LARGE SCALE GENOMIC DNA]</scope>
    <source>
        <strain evidence="1 2">EAF2021</strain>
    </source>
</reference>
<dbReference type="EMBL" id="JAPFFF010000013">
    <property type="protein sequence ID" value="KAK8871978.1"/>
    <property type="molecule type" value="Genomic_DNA"/>
</dbReference>
<gene>
    <name evidence="1" type="ORF">M9Y10_007730</name>
</gene>
<evidence type="ECO:0000313" key="2">
    <source>
        <dbReference type="Proteomes" id="UP001470230"/>
    </source>
</evidence>
<dbReference type="Proteomes" id="UP001470230">
    <property type="component" value="Unassembled WGS sequence"/>
</dbReference>
<name>A0ABR2J257_9EUKA</name>
<organism evidence="1 2">
    <name type="scientific">Tritrichomonas musculus</name>
    <dbReference type="NCBI Taxonomy" id="1915356"/>
    <lineage>
        <taxon>Eukaryota</taxon>
        <taxon>Metamonada</taxon>
        <taxon>Parabasalia</taxon>
        <taxon>Tritrichomonadida</taxon>
        <taxon>Tritrichomonadidae</taxon>
        <taxon>Tritrichomonas</taxon>
    </lineage>
</organism>
<proteinExistence type="predicted"/>
<keyword evidence="2" id="KW-1185">Reference proteome</keyword>
<comment type="caution">
    <text evidence="1">The sequence shown here is derived from an EMBL/GenBank/DDBJ whole genome shotgun (WGS) entry which is preliminary data.</text>
</comment>
<evidence type="ECO:0000313" key="1">
    <source>
        <dbReference type="EMBL" id="KAK8871978.1"/>
    </source>
</evidence>
<protein>
    <submittedName>
        <fullName evidence="1">Uncharacterized protein</fullName>
    </submittedName>
</protein>
<sequence length="152" mass="16702">MPDPHTKLDVVKNMGKCAASYVAECVMLLVSNRSNALVNVARMSAEMCNDVINYSYTPSDCKHLNVSAVVNIGPESQVERFAARYLAETASELSAVITALEAVRHDEIVEGVPVEDAVVVQANLLVQRECCMQRAIFNETLMKTRQLDGMPQ</sequence>
<accession>A0ABR2J257</accession>